<accession>A0ABY0GXH5</accession>
<dbReference type="SUPFAM" id="SSF48264">
    <property type="entry name" value="Cytochrome P450"/>
    <property type="match status" value="1"/>
</dbReference>
<dbReference type="InterPro" id="IPR036396">
    <property type="entry name" value="Cyt_P450_sf"/>
</dbReference>
<reference evidence="9 10" key="1">
    <citation type="submission" date="2018-06" db="EMBL/GenBank/DDBJ databases">
        <title>Complete Genomes of Monosporascus.</title>
        <authorList>
            <person name="Robinson A.J."/>
            <person name="Natvig D.O."/>
        </authorList>
    </citation>
    <scope>NUCLEOTIDE SEQUENCE [LARGE SCALE GENOMIC DNA]</scope>
    <source>
        <strain evidence="9 10">CBS 609.92</strain>
    </source>
</reference>
<proteinExistence type="inferred from homology"/>
<protein>
    <recommendedName>
        <fullName evidence="11">Cytochrome P450</fullName>
    </recommendedName>
</protein>
<evidence type="ECO:0000313" key="10">
    <source>
        <dbReference type="Proteomes" id="UP000294003"/>
    </source>
</evidence>
<dbReference type="Pfam" id="PF00067">
    <property type="entry name" value="p450"/>
    <property type="match status" value="1"/>
</dbReference>
<comment type="cofactor">
    <cofactor evidence="1">
        <name>heme</name>
        <dbReference type="ChEBI" id="CHEBI:30413"/>
    </cofactor>
</comment>
<dbReference type="Proteomes" id="UP000294003">
    <property type="component" value="Unassembled WGS sequence"/>
</dbReference>
<evidence type="ECO:0000313" key="9">
    <source>
        <dbReference type="EMBL" id="RYO79388.1"/>
    </source>
</evidence>
<gene>
    <name evidence="9" type="ORF">DL762_008197</name>
</gene>
<evidence type="ECO:0000256" key="2">
    <source>
        <dbReference type="ARBA" id="ARBA00010617"/>
    </source>
</evidence>
<keyword evidence="5 8" id="KW-0560">Oxidoreductase</keyword>
<dbReference type="CDD" id="cd11041">
    <property type="entry name" value="CYP503A1-like"/>
    <property type="match status" value="1"/>
</dbReference>
<dbReference type="PANTHER" id="PTHR46206:SF2">
    <property type="entry name" value="CYTOCHROME P450 MONOOXYGENASE AUSG-RELATED"/>
    <property type="match status" value="1"/>
</dbReference>
<evidence type="ECO:0000256" key="4">
    <source>
        <dbReference type="ARBA" id="ARBA00022723"/>
    </source>
</evidence>
<evidence type="ECO:0000256" key="5">
    <source>
        <dbReference type="ARBA" id="ARBA00023002"/>
    </source>
</evidence>
<comment type="similarity">
    <text evidence="2 8">Belongs to the cytochrome P450 family.</text>
</comment>
<evidence type="ECO:0000256" key="6">
    <source>
        <dbReference type="ARBA" id="ARBA00023004"/>
    </source>
</evidence>
<evidence type="ECO:0000256" key="1">
    <source>
        <dbReference type="ARBA" id="ARBA00001971"/>
    </source>
</evidence>
<dbReference type="InterPro" id="IPR002401">
    <property type="entry name" value="Cyt_P450_E_grp-I"/>
</dbReference>
<keyword evidence="6 8" id="KW-0408">Iron</keyword>
<keyword evidence="4 8" id="KW-0479">Metal-binding</keyword>
<dbReference type="EMBL" id="QJNS01000331">
    <property type="protein sequence ID" value="RYO79388.1"/>
    <property type="molecule type" value="Genomic_DNA"/>
</dbReference>
<sequence>MAKDVLQKRLTPSLGLVTEDISEEATLAFKDRWTDNTEWHALDAKATLVKIIARLSSRVFLGHELCRSPAWLRITIDYTMTVFRGVMALKRWPSFLRPVVWRFVPEVRRVNEQIDEAVHLITPIIKNKAESNSSSPETTKPARLDVFQWASEVANGRRYDPTLLQLGFSMASMHNTTDLATQVLYDLCAHPEYIEPLRKEVETVLEEEGMTKAGLARFKLMDSFMKESQRIKPSELHDSTSDPTAFDGYRFLKMIDNPQKEKTRHFVSTSPDHMGFGHGKHACPGRFFAAHEVKIILCHVLMKYDFKLVKPDSRPTVLEMGWALIAEPGVQLMVKRREGVDQGLLHR</sequence>
<keyword evidence="7 8" id="KW-0503">Monooxygenase</keyword>
<dbReference type="PRINTS" id="PR00463">
    <property type="entry name" value="EP450I"/>
</dbReference>
<dbReference type="Gene3D" id="1.10.630.10">
    <property type="entry name" value="Cytochrome P450"/>
    <property type="match status" value="2"/>
</dbReference>
<evidence type="ECO:0000256" key="3">
    <source>
        <dbReference type="ARBA" id="ARBA00022617"/>
    </source>
</evidence>
<dbReference type="PANTHER" id="PTHR46206">
    <property type="entry name" value="CYTOCHROME P450"/>
    <property type="match status" value="1"/>
</dbReference>
<comment type="caution">
    <text evidence="9">The sequence shown here is derived from an EMBL/GenBank/DDBJ whole genome shotgun (WGS) entry which is preliminary data.</text>
</comment>
<dbReference type="InterPro" id="IPR017972">
    <property type="entry name" value="Cyt_P450_CS"/>
</dbReference>
<evidence type="ECO:0000256" key="8">
    <source>
        <dbReference type="RuleBase" id="RU000461"/>
    </source>
</evidence>
<organism evidence="9 10">
    <name type="scientific">Monosporascus cannonballus</name>
    <dbReference type="NCBI Taxonomy" id="155416"/>
    <lineage>
        <taxon>Eukaryota</taxon>
        <taxon>Fungi</taxon>
        <taxon>Dikarya</taxon>
        <taxon>Ascomycota</taxon>
        <taxon>Pezizomycotina</taxon>
        <taxon>Sordariomycetes</taxon>
        <taxon>Xylariomycetidae</taxon>
        <taxon>Xylariales</taxon>
        <taxon>Xylariales incertae sedis</taxon>
        <taxon>Monosporascus</taxon>
    </lineage>
</organism>
<dbReference type="PROSITE" id="PS00086">
    <property type="entry name" value="CYTOCHROME_P450"/>
    <property type="match status" value="1"/>
</dbReference>
<dbReference type="InterPro" id="IPR001128">
    <property type="entry name" value="Cyt_P450"/>
</dbReference>
<evidence type="ECO:0008006" key="11">
    <source>
        <dbReference type="Google" id="ProtNLM"/>
    </source>
</evidence>
<keyword evidence="3 8" id="KW-0349">Heme</keyword>
<keyword evidence="10" id="KW-1185">Reference proteome</keyword>
<name>A0ABY0GXH5_9PEZI</name>
<evidence type="ECO:0000256" key="7">
    <source>
        <dbReference type="ARBA" id="ARBA00023033"/>
    </source>
</evidence>